<name>A0AA39CM60_9EURO</name>
<dbReference type="Pfam" id="PF00248">
    <property type="entry name" value="Aldo_ket_red"/>
    <property type="match status" value="1"/>
</dbReference>
<dbReference type="AlphaFoldDB" id="A0AA39CM60"/>
<protein>
    <recommendedName>
        <fullName evidence="2">NADP-dependent oxidoreductase domain-containing protein</fullName>
    </recommendedName>
</protein>
<dbReference type="InterPro" id="IPR023210">
    <property type="entry name" value="NADP_OxRdtase_dom"/>
</dbReference>
<comment type="caution">
    <text evidence="3">The sequence shown here is derived from an EMBL/GenBank/DDBJ whole genome shotgun (WGS) entry which is preliminary data.</text>
</comment>
<proteinExistence type="predicted"/>
<dbReference type="GO" id="GO:0005737">
    <property type="term" value="C:cytoplasm"/>
    <property type="evidence" value="ECO:0007669"/>
    <property type="project" value="TreeGrafter"/>
</dbReference>
<dbReference type="Gene3D" id="3.20.20.100">
    <property type="entry name" value="NADP-dependent oxidoreductase domain"/>
    <property type="match status" value="1"/>
</dbReference>
<sequence length="343" mass="37952">MPRIPLLDGASPEIGSVAYGMMGLTWNDPNPPREQSLATMRAAFESGATFWNAGTLYGTEEYNSTHLLHDYFSKYPDDADKVVVSIKGATVPPPKYIDGSEENIRRAVEKCLHVLDGKKAIDLFELGRVDPLVPIETSLRALSQLQKEGKIRGIGLTEVSASTIRRAVAITPIAAVEVELSLATTDVLYNEIAATCAELDIPLVAWGAMGRGMFTSKHVRRNADIPEGDHRKHMPKFQDEVLERNNRLIDEIAKLADRKGCSLPQIALAWVLRLSHSQMPNGTRLGLIIPLAGSSAPQRVTDNMKSVDVSLTDEEMKEIWKIIETNPVTGERYPPHILRFSQY</sequence>
<dbReference type="InterPro" id="IPR036812">
    <property type="entry name" value="NAD(P)_OxRdtase_dom_sf"/>
</dbReference>
<dbReference type="Proteomes" id="UP001172673">
    <property type="component" value="Unassembled WGS sequence"/>
</dbReference>
<dbReference type="InterPro" id="IPR050791">
    <property type="entry name" value="Aldo-Keto_reductase"/>
</dbReference>
<evidence type="ECO:0000313" key="3">
    <source>
        <dbReference type="EMBL" id="KAJ9612966.1"/>
    </source>
</evidence>
<dbReference type="SUPFAM" id="SSF51430">
    <property type="entry name" value="NAD(P)-linked oxidoreductase"/>
    <property type="match status" value="1"/>
</dbReference>
<evidence type="ECO:0000313" key="4">
    <source>
        <dbReference type="Proteomes" id="UP001172673"/>
    </source>
</evidence>
<keyword evidence="4" id="KW-1185">Reference proteome</keyword>
<dbReference type="PANTHER" id="PTHR43625:SF78">
    <property type="entry name" value="PYRIDOXAL REDUCTASE-RELATED"/>
    <property type="match status" value="1"/>
</dbReference>
<evidence type="ECO:0000259" key="2">
    <source>
        <dbReference type="Pfam" id="PF00248"/>
    </source>
</evidence>
<feature type="domain" description="NADP-dependent oxidoreductase" evidence="2">
    <location>
        <begin position="17"/>
        <end position="323"/>
    </location>
</feature>
<keyword evidence="1" id="KW-0560">Oxidoreductase</keyword>
<accession>A0AA39CM60</accession>
<dbReference type="EMBL" id="JAPDRK010000004">
    <property type="protein sequence ID" value="KAJ9612966.1"/>
    <property type="molecule type" value="Genomic_DNA"/>
</dbReference>
<dbReference type="PANTHER" id="PTHR43625">
    <property type="entry name" value="AFLATOXIN B1 ALDEHYDE REDUCTASE"/>
    <property type="match status" value="1"/>
</dbReference>
<dbReference type="GO" id="GO:0016491">
    <property type="term" value="F:oxidoreductase activity"/>
    <property type="evidence" value="ECO:0007669"/>
    <property type="project" value="UniProtKB-KW"/>
</dbReference>
<dbReference type="CDD" id="cd19077">
    <property type="entry name" value="AKR_AKR8A1-2"/>
    <property type="match status" value="1"/>
</dbReference>
<reference evidence="3" key="1">
    <citation type="submission" date="2022-10" db="EMBL/GenBank/DDBJ databases">
        <title>Culturing micro-colonial fungi from biological soil crusts in the Mojave desert and describing Neophaeococcomyces mojavensis, and introducing the new genera and species Taxawa tesnikishii.</title>
        <authorList>
            <person name="Kurbessoian T."/>
            <person name="Stajich J.E."/>
        </authorList>
    </citation>
    <scope>NUCLEOTIDE SEQUENCE</scope>
    <source>
        <strain evidence="3">TK_41</strain>
    </source>
</reference>
<evidence type="ECO:0000256" key="1">
    <source>
        <dbReference type="ARBA" id="ARBA00023002"/>
    </source>
</evidence>
<gene>
    <name evidence="3" type="ORF">H2200_002907</name>
</gene>
<organism evidence="3 4">
    <name type="scientific">Cladophialophora chaetospira</name>
    <dbReference type="NCBI Taxonomy" id="386627"/>
    <lineage>
        <taxon>Eukaryota</taxon>
        <taxon>Fungi</taxon>
        <taxon>Dikarya</taxon>
        <taxon>Ascomycota</taxon>
        <taxon>Pezizomycotina</taxon>
        <taxon>Eurotiomycetes</taxon>
        <taxon>Chaetothyriomycetidae</taxon>
        <taxon>Chaetothyriales</taxon>
        <taxon>Herpotrichiellaceae</taxon>
        <taxon>Cladophialophora</taxon>
    </lineage>
</organism>